<gene>
    <name evidence="2" type="ORF">NDU88_001981</name>
</gene>
<feature type="region of interest" description="Disordered" evidence="1">
    <location>
        <begin position="128"/>
        <end position="168"/>
    </location>
</feature>
<proteinExistence type="predicted"/>
<name>A0AAV7U8E4_PLEWA</name>
<comment type="caution">
    <text evidence="2">The sequence shown here is derived from an EMBL/GenBank/DDBJ whole genome shotgun (WGS) entry which is preliminary data.</text>
</comment>
<reference evidence="2" key="1">
    <citation type="journal article" date="2022" name="bioRxiv">
        <title>Sequencing and chromosome-scale assembly of the giantPleurodeles waltlgenome.</title>
        <authorList>
            <person name="Brown T."/>
            <person name="Elewa A."/>
            <person name="Iarovenko S."/>
            <person name="Subramanian E."/>
            <person name="Araus A.J."/>
            <person name="Petzold A."/>
            <person name="Susuki M."/>
            <person name="Suzuki K.-i.T."/>
            <person name="Hayashi T."/>
            <person name="Toyoda A."/>
            <person name="Oliveira C."/>
            <person name="Osipova E."/>
            <person name="Leigh N.D."/>
            <person name="Simon A."/>
            <person name="Yun M.H."/>
        </authorList>
    </citation>
    <scope>NUCLEOTIDE SEQUENCE</scope>
    <source>
        <strain evidence="2">20211129_DDA</strain>
        <tissue evidence="2">Liver</tissue>
    </source>
</reference>
<feature type="region of interest" description="Disordered" evidence="1">
    <location>
        <begin position="36"/>
        <end position="58"/>
    </location>
</feature>
<protein>
    <submittedName>
        <fullName evidence="2">Uncharacterized protein</fullName>
    </submittedName>
</protein>
<accession>A0AAV7U8E4</accession>
<keyword evidence="3" id="KW-1185">Reference proteome</keyword>
<sequence>MAGQVYVCSRAIAVDVRVVRTSSEAPPELIHCNERSGPARRRSASIAGGPGGRIRWPPKQRPILWAGWRAKARGRHPAPRAPPGERMERGRALAAPNSRPRCSQAHLGCAHCGSALRLTCRPCRHEASESRVRLQPPASQPRDPAATEAPPSHLRKVHHSMGGVRGSRMGLMGRRRWQSPMELQSCAAFLVDS</sequence>
<dbReference type="EMBL" id="JANPWB010000005">
    <property type="protein sequence ID" value="KAJ1185187.1"/>
    <property type="molecule type" value="Genomic_DNA"/>
</dbReference>
<evidence type="ECO:0000313" key="2">
    <source>
        <dbReference type="EMBL" id="KAJ1185187.1"/>
    </source>
</evidence>
<evidence type="ECO:0000313" key="3">
    <source>
        <dbReference type="Proteomes" id="UP001066276"/>
    </source>
</evidence>
<dbReference type="Proteomes" id="UP001066276">
    <property type="component" value="Chromosome 3_1"/>
</dbReference>
<evidence type="ECO:0000256" key="1">
    <source>
        <dbReference type="SAM" id="MobiDB-lite"/>
    </source>
</evidence>
<organism evidence="2 3">
    <name type="scientific">Pleurodeles waltl</name>
    <name type="common">Iberian ribbed newt</name>
    <dbReference type="NCBI Taxonomy" id="8319"/>
    <lineage>
        <taxon>Eukaryota</taxon>
        <taxon>Metazoa</taxon>
        <taxon>Chordata</taxon>
        <taxon>Craniata</taxon>
        <taxon>Vertebrata</taxon>
        <taxon>Euteleostomi</taxon>
        <taxon>Amphibia</taxon>
        <taxon>Batrachia</taxon>
        <taxon>Caudata</taxon>
        <taxon>Salamandroidea</taxon>
        <taxon>Salamandridae</taxon>
        <taxon>Pleurodelinae</taxon>
        <taxon>Pleurodeles</taxon>
    </lineage>
</organism>
<dbReference type="AlphaFoldDB" id="A0AAV7U8E4"/>